<name>A0AAW1NMU7_9CHLO</name>
<dbReference type="Pfam" id="PF05071">
    <property type="entry name" value="NDUFA12"/>
    <property type="match status" value="1"/>
</dbReference>
<evidence type="ECO:0000313" key="4">
    <source>
        <dbReference type="EMBL" id="KAK9787274.1"/>
    </source>
</evidence>
<reference evidence="4 5" key="1">
    <citation type="journal article" date="2024" name="Nat. Commun.">
        <title>Phylogenomics reveals the evolutionary origins of lichenization in chlorophyte algae.</title>
        <authorList>
            <person name="Puginier C."/>
            <person name="Libourel C."/>
            <person name="Otte J."/>
            <person name="Skaloud P."/>
            <person name="Haon M."/>
            <person name="Grisel S."/>
            <person name="Petersen M."/>
            <person name="Berrin J.G."/>
            <person name="Delaux P.M."/>
            <person name="Dal Grande F."/>
            <person name="Keller J."/>
        </authorList>
    </citation>
    <scope>NUCLEOTIDE SEQUENCE [LARGE SCALE GENOMIC DNA]</scope>
    <source>
        <strain evidence="4 5">SAG 2036</strain>
    </source>
</reference>
<comment type="subcellular location">
    <subcellularLocation>
        <location evidence="2">Mitochondrion inner membrane</location>
        <topology evidence="2">Peripheral membrane protein</topology>
        <orientation evidence="2">Matrix side</orientation>
    </subcellularLocation>
</comment>
<dbReference type="GO" id="GO:0005743">
    <property type="term" value="C:mitochondrial inner membrane"/>
    <property type="evidence" value="ECO:0007669"/>
    <property type="project" value="UniProtKB-SubCell"/>
</dbReference>
<evidence type="ECO:0000313" key="5">
    <source>
        <dbReference type="Proteomes" id="UP001465755"/>
    </source>
</evidence>
<keyword evidence="2" id="KW-0249">Electron transport</keyword>
<dbReference type="GO" id="GO:0006979">
    <property type="term" value="P:response to oxidative stress"/>
    <property type="evidence" value="ECO:0007669"/>
    <property type="project" value="TreeGrafter"/>
</dbReference>
<keyword evidence="2" id="KW-0999">Mitochondrion inner membrane</keyword>
<evidence type="ECO:0000256" key="2">
    <source>
        <dbReference type="RuleBase" id="RU363103"/>
    </source>
</evidence>
<dbReference type="EMBL" id="JALJOQ010000251">
    <property type="protein sequence ID" value="KAK9787274.1"/>
    <property type="molecule type" value="Genomic_DNA"/>
</dbReference>
<keyword evidence="2" id="KW-0813">Transport</keyword>
<keyword evidence="2" id="KW-0496">Mitochondrion</keyword>
<comment type="function">
    <text evidence="2">Accessory subunit of the mitochondrial membrane respiratory chain NADH dehydrogenase (Complex I), that is believed not to be involved in catalysis. Complex I functions in the transfer of electrons from NADH to the respiratory chain. The immediate electron acceptor for the enzyme is believed to be ubiquinone.</text>
</comment>
<dbReference type="Proteomes" id="UP001465755">
    <property type="component" value="Unassembled WGS sequence"/>
</dbReference>
<proteinExistence type="inferred from homology"/>
<keyword evidence="2" id="KW-0472">Membrane</keyword>
<keyword evidence="5" id="KW-1185">Reference proteome</keyword>
<keyword evidence="2" id="KW-0679">Respiratory chain</keyword>
<accession>A0AAW1NMU7</accession>
<dbReference type="AlphaFoldDB" id="A0AAW1NMU7"/>
<dbReference type="PANTHER" id="PTHR12910:SF2">
    <property type="entry name" value="NADH DEHYDROGENASE [UBIQUINONE] 1 ALPHA SUBCOMPLEX SUBUNIT 12"/>
    <property type="match status" value="1"/>
</dbReference>
<protein>
    <recommendedName>
        <fullName evidence="2">NADH dehydrogenase [ubiquinone] 1 alpha subcomplex subunit 12</fullName>
    </recommendedName>
</protein>
<dbReference type="PANTHER" id="PTHR12910">
    <property type="entry name" value="NADH-UBIQUINONE OXIDOREDUCTASE SUBUNIT B17.2"/>
    <property type="match status" value="1"/>
</dbReference>
<sequence length="156" mass="17892">MSAIIKFVKETYKTQTLLEAVKAGGWKALIDGNLAETTLIHSPGAKLMGEDRVGNRYYERMTNQYGRHRWVVYGDLRWPEGQDPSTVDSRWHSWLHYMNDDPPSEKFVPEPIFSIAPVKNMTGTDQCLLPKGAWQNPDKRNWKKFQRWSPPGGTAA</sequence>
<evidence type="ECO:0000256" key="1">
    <source>
        <dbReference type="ARBA" id="ARBA00007355"/>
    </source>
</evidence>
<gene>
    <name evidence="4" type="ORF">WJX73_009790</name>
</gene>
<dbReference type="GO" id="GO:0045271">
    <property type="term" value="C:respiratory chain complex I"/>
    <property type="evidence" value="ECO:0007669"/>
    <property type="project" value="InterPro"/>
</dbReference>
<feature type="region of interest" description="Disordered" evidence="3">
    <location>
        <begin position="130"/>
        <end position="156"/>
    </location>
</feature>
<organism evidence="4 5">
    <name type="scientific">Symbiochloris irregularis</name>
    <dbReference type="NCBI Taxonomy" id="706552"/>
    <lineage>
        <taxon>Eukaryota</taxon>
        <taxon>Viridiplantae</taxon>
        <taxon>Chlorophyta</taxon>
        <taxon>core chlorophytes</taxon>
        <taxon>Trebouxiophyceae</taxon>
        <taxon>Trebouxiales</taxon>
        <taxon>Trebouxiaceae</taxon>
        <taxon>Symbiochloris</taxon>
    </lineage>
</organism>
<evidence type="ECO:0000256" key="3">
    <source>
        <dbReference type="SAM" id="MobiDB-lite"/>
    </source>
</evidence>
<dbReference type="InterPro" id="IPR007763">
    <property type="entry name" value="NDUFA12"/>
</dbReference>
<comment type="similarity">
    <text evidence="1 2">Belongs to the complex I NDUFA12 subunit family.</text>
</comment>
<comment type="caution">
    <text evidence="4">The sequence shown here is derived from an EMBL/GenBank/DDBJ whole genome shotgun (WGS) entry which is preliminary data.</text>
</comment>